<evidence type="ECO:0000313" key="1">
    <source>
        <dbReference type="EMBL" id="WDR03078.1"/>
    </source>
</evidence>
<keyword evidence="2" id="KW-1185">Reference proteome</keyword>
<reference evidence="1 2" key="1">
    <citation type="submission" date="2023-02" db="EMBL/GenBank/DDBJ databases">
        <title>Devosia algicola sp. nov., isolated from the phycosphere of marine algae.</title>
        <authorList>
            <person name="Kim J.M."/>
            <person name="Lee J.K."/>
            <person name="Choi B.J."/>
            <person name="Bayburt H."/>
            <person name="Jeon C.O."/>
        </authorList>
    </citation>
    <scope>NUCLEOTIDE SEQUENCE [LARGE SCALE GENOMIC DNA]</scope>
    <source>
        <strain evidence="1 2">G20-9</strain>
    </source>
</reference>
<dbReference type="InterPro" id="IPR008775">
    <property type="entry name" value="Phytyl_CoA_dOase-like"/>
</dbReference>
<dbReference type="GO" id="GO:0051213">
    <property type="term" value="F:dioxygenase activity"/>
    <property type="evidence" value="ECO:0007669"/>
    <property type="project" value="UniProtKB-KW"/>
</dbReference>
<sequence>MSEYDLNDFLFDLRGYLILENAIDASLLADLNAEFDKFPDLQFGEWHGNAQRLDNNGHAGLELQNIVEVGKPFETLIDHPSWIDRLHRYCGEEGTWVEGLYIDECFASIRRSGGYFPMHSGGQDGVIRNQYGFHNGRFRCAQVNILLALTDIGPGDGGTRILPGSHKSNIAHPVFSKPFEERVKADDEVVEGSIEVNMKAGDALMFVDALSHGATKRTNVGDRRVVIYRYGPMWGNTRYGYQYSPELLARLTPAQRKILQPITPRVPGNVRGLDRHAAE</sequence>
<dbReference type="Gene3D" id="2.60.120.620">
    <property type="entry name" value="q2cbj1_9rhob like domain"/>
    <property type="match status" value="1"/>
</dbReference>
<gene>
    <name evidence="1" type="ORF">PSQ19_02420</name>
</gene>
<dbReference type="RefSeq" id="WP_282219480.1">
    <property type="nucleotide sequence ID" value="NZ_CP118246.1"/>
</dbReference>
<dbReference type="EMBL" id="CP118246">
    <property type="protein sequence ID" value="WDR03078.1"/>
    <property type="molecule type" value="Genomic_DNA"/>
</dbReference>
<dbReference type="Proteomes" id="UP001220530">
    <property type="component" value="Chromosome"/>
</dbReference>
<protein>
    <submittedName>
        <fullName evidence="1">Phytanoyl-CoA dioxygenase family protein</fullName>
    </submittedName>
</protein>
<keyword evidence="1" id="KW-0560">Oxidoreductase</keyword>
<dbReference type="Pfam" id="PF05721">
    <property type="entry name" value="PhyH"/>
    <property type="match status" value="1"/>
</dbReference>
<evidence type="ECO:0000313" key="2">
    <source>
        <dbReference type="Proteomes" id="UP001220530"/>
    </source>
</evidence>
<name>A0ABY7YP48_9HYPH</name>
<accession>A0ABY7YP48</accession>
<dbReference type="SUPFAM" id="SSF51197">
    <property type="entry name" value="Clavaminate synthase-like"/>
    <property type="match status" value="1"/>
</dbReference>
<keyword evidence="1" id="KW-0223">Dioxygenase</keyword>
<proteinExistence type="predicted"/>
<organism evidence="1 2">
    <name type="scientific">Devosia algicola</name>
    <dbReference type="NCBI Taxonomy" id="3026418"/>
    <lineage>
        <taxon>Bacteria</taxon>
        <taxon>Pseudomonadati</taxon>
        <taxon>Pseudomonadota</taxon>
        <taxon>Alphaproteobacteria</taxon>
        <taxon>Hyphomicrobiales</taxon>
        <taxon>Devosiaceae</taxon>
        <taxon>Devosia</taxon>
    </lineage>
</organism>